<feature type="transmembrane region" description="Helical" evidence="1">
    <location>
        <begin position="106"/>
        <end position="127"/>
    </location>
</feature>
<evidence type="ECO:0000313" key="4">
    <source>
        <dbReference type="Proteomes" id="UP001596241"/>
    </source>
</evidence>
<keyword evidence="1" id="KW-1133">Transmembrane helix</keyword>
<dbReference type="EMBL" id="JBHSPW010000001">
    <property type="protein sequence ID" value="MFC5891672.1"/>
    <property type="molecule type" value="Genomic_DNA"/>
</dbReference>
<dbReference type="Proteomes" id="UP001596241">
    <property type="component" value="Unassembled WGS sequence"/>
</dbReference>
<name>A0ABW1FCL4_9ACTN</name>
<proteinExistence type="predicted"/>
<keyword evidence="1" id="KW-0812">Transmembrane</keyword>
<dbReference type="Pfam" id="PF05232">
    <property type="entry name" value="BTP"/>
    <property type="match status" value="2"/>
</dbReference>
<dbReference type="NCBIfam" id="NF033664">
    <property type="entry name" value="PACE_transport"/>
    <property type="match status" value="1"/>
</dbReference>
<evidence type="ECO:0000259" key="2">
    <source>
        <dbReference type="Pfam" id="PF05232"/>
    </source>
</evidence>
<accession>A0ABW1FCL4</accession>
<protein>
    <submittedName>
        <fullName evidence="3">PACE efflux transporter</fullName>
    </submittedName>
</protein>
<dbReference type="RefSeq" id="WP_345081177.1">
    <property type="nucleotide sequence ID" value="NZ_BAAAWG010000006.1"/>
</dbReference>
<keyword evidence="1" id="KW-0472">Membrane</keyword>
<dbReference type="InterPro" id="IPR058208">
    <property type="entry name" value="PACE"/>
</dbReference>
<feature type="transmembrane region" description="Helical" evidence="1">
    <location>
        <begin position="40"/>
        <end position="59"/>
    </location>
</feature>
<organism evidence="3 4">
    <name type="scientific">Streptomyces ramulosus</name>
    <dbReference type="NCBI Taxonomy" id="47762"/>
    <lineage>
        <taxon>Bacteria</taxon>
        <taxon>Bacillati</taxon>
        <taxon>Actinomycetota</taxon>
        <taxon>Actinomycetes</taxon>
        <taxon>Kitasatosporales</taxon>
        <taxon>Streptomycetaceae</taxon>
        <taxon>Streptomyces</taxon>
    </lineage>
</organism>
<keyword evidence="4" id="KW-1185">Reference proteome</keyword>
<feature type="transmembrane region" description="Helical" evidence="1">
    <location>
        <begin position="80"/>
        <end position="100"/>
    </location>
</feature>
<feature type="domain" description="Chlorhexidine efflux transporter" evidence="2">
    <location>
        <begin position="71"/>
        <end position="133"/>
    </location>
</feature>
<gene>
    <name evidence="3" type="ORF">ACFP3M_02360</name>
</gene>
<reference evidence="4" key="1">
    <citation type="journal article" date="2019" name="Int. J. Syst. Evol. Microbiol.">
        <title>The Global Catalogue of Microorganisms (GCM) 10K type strain sequencing project: providing services to taxonomists for standard genome sequencing and annotation.</title>
        <authorList>
            <consortium name="The Broad Institute Genomics Platform"/>
            <consortium name="The Broad Institute Genome Sequencing Center for Infectious Disease"/>
            <person name="Wu L."/>
            <person name="Ma J."/>
        </authorList>
    </citation>
    <scope>NUCLEOTIDE SEQUENCE [LARGE SCALE GENOMIC DNA]</scope>
    <source>
        <strain evidence="4">CGMCC 1.15809</strain>
    </source>
</reference>
<sequence>MQGIKRKLAYVGGYEALGLVVSTSVMTLLTGDSPATTGPLALMISVWATVWNLAYNYLFEAWEARQDDRTRTVLRRILHAVGFQITLVCFLVPLIAWWLGLTLVQAFLIDLTFIISVPFFTFAYNWAFDRIFGVPASAVNDAEPQEHVVKGEPVPSHPNHCDAEADANSESVATVYAQQAGQVPRT</sequence>
<feature type="domain" description="Chlorhexidine efflux transporter" evidence="2">
    <location>
        <begin position="3"/>
        <end position="65"/>
    </location>
</feature>
<evidence type="ECO:0000313" key="3">
    <source>
        <dbReference type="EMBL" id="MFC5891672.1"/>
    </source>
</evidence>
<dbReference type="InterPro" id="IPR007896">
    <property type="entry name" value="BTP_bacteria"/>
</dbReference>
<comment type="caution">
    <text evidence="3">The sequence shown here is derived from an EMBL/GenBank/DDBJ whole genome shotgun (WGS) entry which is preliminary data.</text>
</comment>
<feature type="transmembrane region" description="Helical" evidence="1">
    <location>
        <begin position="7"/>
        <end position="28"/>
    </location>
</feature>
<evidence type="ECO:0000256" key="1">
    <source>
        <dbReference type="SAM" id="Phobius"/>
    </source>
</evidence>